<keyword evidence="3" id="KW-1185">Reference proteome</keyword>
<dbReference type="EMBL" id="KQ976604">
    <property type="protein sequence ID" value="KYM79382.1"/>
    <property type="molecule type" value="Genomic_DNA"/>
</dbReference>
<dbReference type="AlphaFoldDB" id="A0A195B538"/>
<name>A0A195B538_9HYME</name>
<proteinExistence type="predicted"/>
<reference evidence="2 3" key="1">
    <citation type="submission" date="2015-09" db="EMBL/GenBank/DDBJ databases">
        <title>Atta colombica WGS genome.</title>
        <authorList>
            <person name="Nygaard S."/>
            <person name="Hu H."/>
            <person name="Boomsma J."/>
            <person name="Zhang G."/>
        </authorList>
    </citation>
    <scope>NUCLEOTIDE SEQUENCE [LARGE SCALE GENOMIC DNA]</scope>
    <source>
        <strain evidence="2">Treedump-2</strain>
        <tissue evidence="2">Whole body</tissue>
    </source>
</reference>
<accession>A0A195B538</accession>
<dbReference type="Proteomes" id="UP000078540">
    <property type="component" value="Unassembled WGS sequence"/>
</dbReference>
<dbReference type="InterPro" id="IPR032135">
    <property type="entry name" value="DUF4817"/>
</dbReference>
<feature type="domain" description="DUF4817" evidence="1">
    <location>
        <begin position="4"/>
        <end position="39"/>
    </location>
</feature>
<dbReference type="Pfam" id="PF16087">
    <property type="entry name" value="DUF4817"/>
    <property type="match status" value="1"/>
</dbReference>
<evidence type="ECO:0000259" key="1">
    <source>
        <dbReference type="Pfam" id="PF16087"/>
    </source>
</evidence>
<evidence type="ECO:0000313" key="3">
    <source>
        <dbReference type="Proteomes" id="UP000078540"/>
    </source>
</evidence>
<gene>
    <name evidence="2" type="ORF">ALC53_10177</name>
</gene>
<protein>
    <recommendedName>
        <fullName evidence="1">DUF4817 domain-containing protein</fullName>
    </recommendedName>
</protein>
<sequence length="134" mass="15537">LVFFYVANNNAREAAHQYRDRYPDRRHPDHKAILHLTTRARMGLMKRKHVIMNPHINQCQISCELNVSPATVYRIVHDNHIHSYHITLNQEFSDNVMFSNESAFESNDMLIGIIAIIFRYQSTPGSSSINIDGK</sequence>
<feature type="non-terminal residue" evidence="2">
    <location>
        <position position="1"/>
    </location>
</feature>
<organism evidence="2 3">
    <name type="scientific">Atta colombica</name>
    <dbReference type="NCBI Taxonomy" id="520822"/>
    <lineage>
        <taxon>Eukaryota</taxon>
        <taxon>Metazoa</taxon>
        <taxon>Ecdysozoa</taxon>
        <taxon>Arthropoda</taxon>
        <taxon>Hexapoda</taxon>
        <taxon>Insecta</taxon>
        <taxon>Pterygota</taxon>
        <taxon>Neoptera</taxon>
        <taxon>Endopterygota</taxon>
        <taxon>Hymenoptera</taxon>
        <taxon>Apocrita</taxon>
        <taxon>Aculeata</taxon>
        <taxon>Formicoidea</taxon>
        <taxon>Formicidae</taxon>
        <taxon>Myrmicinae</taxon>
        <taxon>Atta</taxon>
    </lineage>
</organism>
<evidence type="ECO:0000313" key="2">
    <source>
        <dbReference type="EMBL" id="KYM79382.1"/>
    </source>
</evidence>